<dbReference type="STRING" id="1423806.FD15_GL000369"/>
<dbReference type="eggNOG" id="COG4485">
    <property type="taxonomic scope" value="Bacteria"/>
</dbReference>
<feature type="transmembrane region" description="Helical" evidence="1">
    <location>
        <begin position="343"/>
        <end position="362"/>
    </location>
</feature>
<dbReference type="AlphaFoldDB" id="A0A0R2DUS5"/>
<feature type="transmembrane region" description="Helical" evidence="1">
    <location>
        <begin position="20"/>
        <end position="37"/>
    </location>
</feature>
<evidence type="ECO:0000256" key="1">
    <source>
        <dbReference type="SAM" id="Phobius"/>
    </source>
</evidence>
<feature type="transmembrane region" description="Helical" evidence="1">
    <location>
        <begin position="151"/>
        <end position="175"/>
    </location>
</feature>
<reference evidence="2 3" key="1">
    <citation type="journal article" date="2015" name="Genome Announc.">
        <title>Expanding the biotechnology potential of lactobacilli through comparative genomics of 213 strains and associated genera.</title>
        <authorList>
            <person name="Sun Z."/>
            <person name="Harris H.M."/>
            <person name="McCann A."/>
            <person name="Guo C."/>
            <person name="Argimon S."/>
            <person name="Zhang W."/>
            <person name="Yang X."/>
            <person name="Jeffery I.B."/>
            <person name="Cooney J.C."/>
            <person name="Kagawa T.F."/>
            <person name="Liu W."/>
            <person name="Song Y."/>
            <person name="Salvetti E."/>
            <person name="Wrobel A."/>
            <person name="Rasinkangas P."/>
            <person name="Parkhill J."/>
            <person name="Rea M.C."/>
            <person name="O'Sullivan O."/>
            <person name="Ritari J."/>
            <person name="Douillard F.P."/>
            <person name="Paul Ross R."/>
            <person name="Yang R."/>
            <person name="Briner A.E."/>
            <person name="Felis G.E."/>
            <person name="de Vos W.M."/>
            <person name="Barrangou R."/>
            <person name="Klaenhammer T.R."/>
            <person name="Caufield P.W."/>
            <person name="Cui Y."/>
            <person name="Zhang H."/>
            <person name="O'Toole P.W."/>
        </authorList>
    </citation>
    <scope>NUCLEOTIDE SEQUENCE [LARGE SCALE GENOMIC DNA]</scope>
    <source>
        <strain evidence="2 3">DSM 21376</strain>
    </source>
</reference>
<feature type="transmembrane region" description="Helical" evidence="1">
    <location>
        <begin position="310"/>
        <end position="331"/>
    </location>
</feature>
<keyword evidence="1" id="KW-0472">Membrane</keyword>
<evidence type="ECO:0008006" key="4">
    <source>
        <dbReference type="Google" id="ProtNLM"/>
    </source>
</evidence>
<feature type="transmembrane region" description="Helical" evidence="1">
    <location>
        <begin position="374"/>
        <end position="392"/>
    </location>
</feature>
<feature type="transmembrane region" description="Helical" evidence="1">
    <location>
        <begin position="546"/>
        <end position="567"/>
    </location>
</feature>
<organism evidence="2 3">
    <name type="scientific">Liquorilactobacillus sucicola DSM 21376 = JCM 15457</name>
    <dbReference type="NCBI Taxonomy" id="1423806"/>
    <lineage>
        <taxon>Bacteria</taxon>
        <taxon>Bacillati</taxon>
        <taxon>Bacillota</taxon>
        <taxon>Bacilli</taxon>
        <taxon>Lactobacillales</taxon>
        <taxon>Lactobacillaceae</taxon>
        <taxon>Liquorilactobacillus</taxon>
    </lineage>
</organism>
<name>A0A0R2DUS5_9LACO</name>
<keyword evidence="1" id="KW-0812">Transmembrane</keyword>
<protein>
    <recommendedName>
        <fullName evidence="4">Membrane protein 6-pyruvoyl-tetrahydropterin synthase-related domain-containing protein</fullName>
    </recommendedName>
</protein>
<feature type="transmembrane region" description="Helical" evidence="1">
    <location>
        <begin position="108"/>
        <end position="130"/>
    </location>
</feature>
<feature type="transmembrane region" description="Helical" evidence="1">
    <location>
        <begin position="195"/>
        <end position="219"/>
    </location>
</feature>
<sequence length="584" mass="66110">MSELNVMKKKDHRGKLENIFIVLIFLVATVIMIVPFLETQRILATSDWAFHASRVEQIYDNLRQGKLFTYIATTTFQHTGVGSFLFYPTLFFYPWAILRFYFNPIVSFYIWYGIVTFFTYMIGYLCMLSYSKNKMRSLSFAFIYALAPYRLYLGGFVFGEFIAATFIPLVFLGLYEIVWRDSKKWYILSIGMSLLVYSHILSVLLMVELLVVVVGILLIAKKISFLQLKALAFSALLTVLLSLPIIIPFVTDFIGHDIFSAYKGIGILINGTTLIQDSFANTSGTSIGIVLLATVVVGWHATIKGTLERYSYWLGIVLMIIATSVFPWDMFSESFIATVQLPWRYLSYSAFFLAVVASHILARSCKSWNTRTAFVVFSLILAAVGLLGYFGSVSGTTAKIKKYDQNMALKPANPNNPVQKIPQPTQLNKENYQNQFGYAVAYGETDYYPKRAQANSNYAESIVNNMVVINNKEIKIKPTAAPNYLTFNIKLDNKSRVDLPVVTYAHTYVYVDHKKVPFSKSKRATVQLELAKGKHVVTIGYAPGSLYFVGLFIAGIGWLSLAIFFTLKKYKKYFSKKTTAKARS</sequence>
<dbReference type="EMBL" id="AYZF01000008">
    <property type="protein sequence ID" value="KRN06811.1"/>
    <property type="molecule type" value="Genomic_DNA"/>
</dbReference>
<feature type="transmembrane region" description="Helical" evidence="1">
    <location>
        <begin position="84"/>
        <end position="102"/>
    </location>
</feature>
<accession>A0A0R2DUS5</accession>
<dbReference type="PATRIC" id="fig|1423806.3.peg.378"/>
<feature type="transmembrane region" description="Helical" evidence="1">
    <location>
        <begin position="284"/>
        <end position="303"/>
    </location>
</feature>
<proteinExistence type="predicted"/>
<keyword evidence="1" id="KW-1133">Transmembrane helix</keyword>
<dbReference type="Proteomes" id="UP000050961">
    <property type="component" value="Unassembled WGS sequence"/>
</dbReference>
<dbReference type="RefSeq" id="WP_056967271.1">
    <property type="nucleotide sequence ID" value="NZ_AYZF01000008.1"/>
</dbReference>
<gene>
    <name evidence="2" type="ORF">FD15_GL000369</name>
</gene>
<keyword evidence="3" id="KW-1185">Reference proteome</keyword>
<evidence type="ECO:0000313" key="3">
    <source>
        <dbReference type="Proteomes" id="UP000050961"/>
    </source>
</evidence>
<comment type="caution">
    <text evidence="2">The sequence shown here is derived from an EMBL/GenBank/DDBJ whole genome shotgun (WGS) entry which is preliminary data.</text>
</comment>
<evidence type="ECO:0000313" key="2">
    <source>
        <dbReference type="EMBL" id="KRN06811.1"/>
    </source>
</evidence>
<feature type="transmembrane region" description="Helical" evidence="1">
    <location>
        <begin position="231"/>
        <end position="250"/>
    </location>
</feature>